<proteinExistence type="predicted"/>
<keyword evidence="2" id="KW-1185">Reference proteome</keyword>
<dbReference type="KEGG" id="sbat:G4Z16_25315"/>
<accession>A0A7T1TA31</accession>
<dbReference type="EMBL" id="CP048882">
    <property type="protein sequence ID" value="QPP09182.1"/>
    <property type="molecule type" value="Genomic_DNA"/>
</dbReference>
<dbReference type="InterPro" id="IPR025566">
    <property type="entry name" value="DUF4331"/>
</dbReference>
<evidence type="ECO:0000313" key="1">
    <source>
        <dbReference type="EMBL" id="QPP09182.1"/>
    </source>
</evidence>
<sequence>MPLFRRPWATGPSRRRIALITGATVVAGAAMSGPLLSVSQAGGHVDAPSSLADAAADITDVYAFTSPDDHDMVTLIANVRPFQLPGNATSSVADHPFANGARYEINTDADGDGTPDTTYRWTFANDDRRPLKAGPKVGPGQVTSLDDRSLRVRQTYTLERVRKGAKPETLIGKGVAAPTHAGRALMPDYGKLREEAVRQLPGGGRTLAGQSAEAFKADSEVFGLYTVGTAGPVRGWLPDAQPLSALNVNSLIVQVPKKAIALRKDPQANPVVGVWASVSRPGADLSRGLSGQDPVFRQVSRHGNPHLAFSIFGSTVGMARPGGPEDRFQQRDPEDDHLERDFLAAVNDPKPPHRIERAHHVKAPATPRKDIEALFLRGIGEDNGAKFGYDLNTPAMNADADPSKIVPAEELRLNLTTPVTRNPKPNGLIDGDRQGFPNGRRLNDTIDGPLIRMLMGEPGGPSAEHLLPTPDFKLQPADAQYTFPYLNPPHAAL</sequence>
<name>A0A7T1TA31_9ACTN</name>
<evidence type="ECO:0000313" key="2">
    <source>
        <dbReference type="Proteomes" id="UP000595046"/>
    </source>
</evidence>
<reference evidence="2" key="1">
    <citation type="submission" date="2020-02" db="EMBL/GenBank/DDBJ databases">
        <title>Streptomyces sp. ASO4wet.</title>
        <authorList>
            <person name="Risdian C."/>
            <person name="Landwehr W."/>
            <person name="Schupp P."/>
            <person name="Wink J."/>
        </authorList>
    </citation>
    <scope>NUCLEOTIDE SEQUENCE [LARGE SCALE GENOMIC DNA]</scope>
    <source>
        <strain evidence="2">ASO4wet</strain>
    </source>
</reference>
<dbReference type="AlphaFoldDB" id="A0A7T1TA31"/>
<dbReference type="Proteomes" id="UP000595046">
    <property type="component" value="Chromosome"/>
</dbReference>
<protein>
    <submittedName>
        <fullName evidence="1">DUF4331 domain-containing protein</fullName>
    </submittedName>
</protein>
<dbReference type="RefSeq" id="WP_197352956.1">
    <property type="nucleotide sequence ID" value="NZ_CP048882.1"/>
</dbReference>
<gene>
    <name evidence="1" type="ORF">G4Z16_25315</name>
</gene>
<dbReference type="Pfam" id="PF14224">
    <property type="entry name" value="DUF4331"/>
    <property type="match status" value="1"/>
</dbReference>
<organism evidence="1 2">
    <name type="scientific">Streptomyces bathyalis</name>
    <dbReference type="NCBI Taxonomy" id="2710756"/>
    <lineage>
        <taxon>Bacteria</taxon>
        <taxon>Bacillati</taxon>
        <taxon>Actinomycetota</taxon>
        <taxon>Actinomycetes</taxon>
        <taxon>Kitasatosporales</taxon>
        <taxon>Streptomycetaceae</taxon>
        <taxon>Streptomyces</taxon>
    </lineage>
</organism>